<accession>A0ABN6MGK2</accession>
<sequence>MDTTTGADPDPKTPDVFAEEEEHLGATLEKLAQAIDHASELFEQTNDAYRSTKFYMSENRGEIDPQEMYQNELYLKEVDRNAEIAHLSRERLVQLYDSPYFANVTFRVDGEDDAKTSYIGRFAFSHEGSIEISDWRSPVAGLFYDFDRGRAEYAAPSGLMAGTLTGKRQIKVEDSALVYAVEDDSGIRDEVMQRELSRTSDKKMRSIISSIQREQNQIIRDETGGTLVIQGVAGSGKTSIALHRIAYLLYRRKGTLSSNSVAILSPNKVFGDYIANVLPELGEEPVREMDVRTVAETMLGSNLSIAPQRYPVDEIDSAWLKRASFKGTVEFAESIASYAQRFRDEALRGVDLGFGSNTFSGSWLTERYRSYGRLTVKERIDLLASEIVAEMSSRSIGRRVEVPKKNEVRQKLNAMLAAKDALSLYRLFMAEAGSKSLFTMPAKGTVEWEDACAIAYLQSAFGGFEELAEVKHLLIDEMQDLTPMQHLLIARLFPCEKTILGDFNQTVDPTNAMTLEAMADMYGKPEVFHLRESYRSTLEINELAQRVKPVADPVFMERHGDEVRTERCGNAQGVLTKLTELIDAFEQSEFKTLGIIHKSDKVARVYYELLAGSHRVHLLSDESATFSDGVSIASVKMSKGLEFDEVIVLDADDSQYGSDYERSLLYVAVTRAMHRLTILYRDKPTPLLGL</sequence>
<gene>
    <name evidence="7" type="ORF">CE91St30_16920</name>
</gene>
<dbReference type="RefSeq" id="WP_244385696.1">
    <property type="nucleotide sequence ID" value="NZ_AP025564.1"/>
</dbReference>
<dbReference type="PROSITE" id="PS51198">
    <property type="entry name" value="UVRD_HELICASE_ATP_BIND"/>
    <property type="match status" value="1"/>
</dbReference>
<dbReference type="PANTHER" id="PTHR11070">
    <property type="entry name" value="UVRD / RECB / PCRA DNA HELICASE FAMILY MEMBER"/>
    <property type="match status" value="1"/>
</dbReference>
<dbReference type="Proteomes" id="UP001320544">
    <property type="component" value="Chromosome"/>
</dbReference>
<dbReference type="InterPro" id="IPR000212">
    <property type="entry name" value="DNA_helicase_UvrD/REP"/>
</dbReference>
<feature type="domain" description="UvrD-like helicase ATP-binding" evidence="6">
    <location>
        <begin position="210"/>
        <end position="537"/>
    </location>
</feature>
<evidence type="ECO:0000256" key="1">
    <source>
        <dbReference type="ARBA" id="ARBA00022741"/>
    </source>
</evidence>
<reference evidence="7 8" key="1">
    <citation type="submission" date="2022-01" db="EMBL/GenBank/DDBJ databases">
        <title>Novel bile acid biosynthetic pathways are enriched in the microbiome of centenarians.</title>
        <authorList>
            <person name="Sato Y."/>
            <person name="Atarashi K."/>
            <person name="Plichta R.D."/>
            <person name="Arai Y."/>
            <person name="Sasajima S."/>
            <person name="Kearney M.S."/>
            <person name="Suda W."/>
            <person name="Takeshita K."/>
            <person name="Sasaki T."/>
            <person name="Okamoto S."/>
            <person name="Skelly N.A."/>
            <person name="Okamura Y."/>
            <person name="Vlamakis H."/>
            <person name="Li Y."/>
            <person name="Tanoue T."/>
            <person name="Takei H."/>
            <person name="Nittono H."/>
            <person name="Narushima S."/>
            <person name="Irie J."/>
            <person name="Itoh H."/>
            <person name="Moriya K."/>
            <person name="Sugiura Y."/>
            <person name="Suematsu M."/>
            <person name="Moritoki N."/>
            <person name="Shibata S."/>
            <person name="Littman R.D."/>
            <person name="Fischbach A.M."/>
            <person name="Uwamino Y."/>
            <person name="Inoue T."/>
            <person name="Honda A."/>
            <person name="Hattori M."/>
            <person name="Murai T."/>
            <person name="Xavier J.R."/>
            <person name="Hirose N."/>
            <person name="Honda K."/>
        </authorList>
    </citation>
    <scope>NUCLEOTIDE SEQUENCE [LARGE SCALE GENOMIC DNA]</scope>
    <source>
        <strain evidence="7 8">CE91-St30</strain>
    </source>
</reference>
<dbReference type="Pfam" id="PF13245">
    <property type="entry name" value="AAA_19"/>
    <property type="match status" value="1"/>
</dbReference>
<evidence type="ECO:0000256" key="5">
    <source>
        <dbReference type="PROSITE-ProRule" id="PRU00560"/>
    </source>
</evidence>
<dbReference type="Pfam" id="PF13538">
    <property type="entry name" value="UvrD_C_2"/>
    <property type="match status" value="1"/>
</dbReference>
<evidence type="ECO:0000256" key="2">
    <source>
        <dbReference type="ARBA" id="ARBA00022801"/>
    </source>
</evidence>
<dbReference type="InterPro" id="IPR027785">
    <property type="entry name" value="UvrD-like_helicase_C"/>
</dbReference>
<keyword evidence="1 5" id="KW-0547">Nucleotide-binding</keyword>
<keyword evidence="2 5" id="KW-0378">Hydrolase</keyword>
<dbReference type="Gene3D" id="3.40.50.300">
    <property type="entry name" value="P-loop containing nucleotide triphosphate hydrolases"/>
    <property type="match status" value="2"/>
</dbReference>
<keyword evidence="3 5" id="KW-0347">Helicase</keyword>
<dbReference type="InterPro" id="IPR027417">
    <property type="entry name" value="P-loop_NTPase"/>
</dbReference>
<dbReference type="InterPro" id="IPR014016">
    <property type="entry name" value="UvrD-like_ATP-bd"/>
</dbReference>
<evidence type="ECO:0000313" key="8">
    <source>
        <dbReference type="Proteomes" id="UP001320544"/>
    </source>
</evidence>
<dbReference type="PANTHER" id="PTHR11070:SF17">
    <property type="entry name" value="DNA HELICASE IV"/>
    <property type="match status" value="1"/>
</dbReference>
<feature type="binding site" evidence="5">
    <location>
        <begin position="231"/>
        <end position="238"/>
    </location>
    <ligand>
        <name>ATP</name>
        <dbReference type="ChEBI" id="CHEBI:30616"/>
    </ligand>
</feature>
<dbReference type="GO" id="GO:0004386">
    <property type="term" value="F:helicase activity"/>
    <property type="evidence" value="ECO:0007669"/>
    <property type="project" value="UniProtKB-KW"/>
</dbReference>
<keyword evidence="8" id="KW-1185">Reference proteome</keyword>
<protein>
    <submittedName>
        <fullName evidence="7">DNA helicase</fullName>
    </submittedName>
</protein>
<keyword evidence="4 5" id="KW-0067">ATP-binding</keyword>
<dbReference type="EMBL" id="AP025564">
    <property type="protein sequence ID" value="BDE96359.1"/>
    <property type="molecule type" value="Genomic_DNA"/>
</dbReference>
<evidence type="ECO:0000313" key="7">
    <source>
        <dbReference type="EMBL" id="BDE96359.1"/>
    </source>
</evidence>
<name>A0ABN6MGK2_9ACTN</name>
<evidence type="ECO:0000256" key="4">
    <source>
        <dbReference type="ARBA" id="ARBA00022840"/>
    </source>
</evidence>
<evidence type="ECO:0000256" key="3">
    <source>
        <dbReference type="ARBA" id="ARBA00022806"/>
    </source>
</evidence>
<evidence type="ECO:0000259" key="6">
    <source>
        <dbReference type="PROSITE" id="PS51198"/>
    </source>
</evidence>
<proteinExistence type="predicted"/>
<organism evidence="7 8">
    <name type="scientific">Raoultibacter timonensis</name>
    <dbReference type="NCBI Taxonomy" id="1907662"/>
    <lineage>
        <taxon>Bacteria</taxon>
        <taxon>Bacillati</taxon>
        <taxon>Actinomycetota</taxon>
        <taxon>Coriobacteriia</taxon>
        <taxon>Eggerthellales</taxon>
        <taxon>Eggerthellaceae</taxon>
        <taxon>Raoultibacter</taxon>
    </lineage>
</organism>
<dbReference type="SUPFAM" id="SSF52540">
    <property type="entry name" value="P-loop containing nucleoside triphosphate hydrolases"/>
    <property type="match status" value="1"/>
</dbReference>